<protein>
    <recommendedName>
        <fullName evidence="4">Transmembrane protein</fullName>
    </recommendedName>
</protein>
<evidence type="ECO:0000256" key="1">
    <source>
        <dbReference type="SAM" id="Phobius"/>
    </source>
</evidence>
<reference evidence="2" key="1">
    <citation type="submission" date="2023-01" db="EMBL/GenBank/DDBJ databases">
        <title>Complete genome sequence of Planctobacterium marinum strain Dej080120_11.</title>
        <authorList>
            <person name="Ueki S."/>
            <person name="Maruyama F."/>
        </authorList>
    </citation>
    <scope>NUCLEOTIDE SEQUENCE</scope>
    <source>
        <strain evidence="2">Dej080120_11</strain>
    </source>
</reference>
<keyword evidence="1" id="KW-0812">Transmembrane</keyword>
<keyword evidence="1" id="KW-1133">Transmembrane helix</keyword>
<dbReference type="EMBL" id="AP027272">
    <property type="protein sequence ID" value="BDX04559.1"/>
    <property type="molecule type" value="Genomic_DNA"/>
</dbReference>
<evidence type="ECO:0008006" key="4">
    <source>
        <dbReference type="Google" id="ProtNLM"/>
    </source>
</evidence>
<name>A0AA48HMG7_9ALTE</name>
<gene>
    <name evidence="2" type="ORF">MACH26_00800</name>
</gene>
<dbReference type="AlphaFoldDB" id="A0AA48HMG7"/>
<feature type="transmembrane region" description="Helical" evidence="1">
    <location>
        <begin position="12"/>
        <end position="31"/>
    </location>
</feature>
<proteinExistence type="predicted"/>
<keyword evidence="3" id="KW-1185">Reference proteome</keyword>
<sequence length="188" mass="21048">MSEQKKQNNRSTLIIFVLVFLLPVILAWFALQGDWFNKGATNKGELMSPAVEMADILRGDKPVWRIVYVMPEQCDARCKNALYSLNQVWVASGKAQDRVIPSLLVLPGSDLDAVEKLSSETPFALINTNSTYLDKVFKNQSVSGIFIADTLGNVILRYSLSEEQQQAVMQSRDILADLRKVLKLSRIG</sequence>
<dbReference type="RefSeq" id="WP_338290338.1">
    <property type="nucleotide sequence ID" value="NZ_AP027272.1"/>
</dbReference>
<keyword evidence="1" id="KW-0472">Membrane</keyword>
<dbReference type="KEGG" id="pmaw:MACH26_00800"/>
<accession>A0AA48HMG7</accession>
<evidence type="ECO:0000313" key="2">
    <source>
        <dbReference type="EMBL" id="BDX04559.1"/>
    </source>
</evidence>
<organism evidence="2 3">
    <name type="scientific">Planctobacterium marinum</name>
    <dbReference type="NCBI Taxonomy" id="1631968"/>
    <lineage>
        <taxon>Bacteria</taxon>
        <taxon>Pseudomonadati</taxon>
        <taxon>Pseudomonadota</taxon>
        <taxon>Gammaproteobacteria</taxon>
        <taxon>Alteromonadales</taxon>
        <taxon>Alteromonadaceae</taxon>
        <taxon>Planctobacterium</taxon>
    </lineage>
</organism>
<dbReference type="Proteomes" id="UP001333710">
    <property type="component" value="Chromosome"/>
</dbReference>
<evidence type="ECO:0000313" key="3">
    <source>
        <dbReference type="Proteomes" id="UP001333710"/>
    </source>
</evidence>